<keyword evidence="2" id="KW-1185">Reference proteome</keyword>
<dbReference type="InterPro" id="IPR052922">
    <property type="entry name" value="Cytidylate_Kinase-2"/>
</dbReference>
<dbReference type="Proteomes" id="UP000023067">
    <property type="component" value="Unassembled WGS sequence"/>
</dbReference>
<protein>
    <recommendedName>
        <fullName evidence="3">Adenylate kinase</fullName>
    </recommendedName>
</protein>
<comment type="caution">
    <text evidence="1">The sequence shown here is derived from an EMBL/GenBank/DDBJ whole genome shotgun (WGS) entry which is preliminary data.</text>
</comment>
<proteinExistence type="predicted"/>
<dbReference type="eggNOG" id="COG0563">
    <property type="taxonomic scope" value="Bacteria"/>
</dbReference>
<dbReference type="PATRIC" id="fig|396014.3.peg.459"/>
<evidence type="ECO:0008006" key="3">
    <source>
        <dbReference type="Google" id="ProtNLM"/>
    </source>
</evidence>
<evidence type="ECO:0000313" key="1">
    <source>
        <dbReference type="EMBL" id="EWS82826.1"/>
    </source>
</evidence>
<gene>
    <name evidence="1" type="ORF">BF93_07340</name>
</gene>
<dbReference type="SUPFAM" id="SSF52540">
    <property type="entry name" value="P-loop containing nucleoside triphosphate hydrolases"/>
    <property type="match status" value="1"/>
</dbReference>
<organism evidence="1 2">
    <name type="scientific">Brachybacterium phenoliresistens</name>
    <dbReference type="NCBI Taxonomy" id="396014"/>
    <lineage>
        <taxon>Bacteria</taxon>
        <taxon>Bacillati</taxon>
        <taxon>Actinomycetota</taxon>
        <taxon>Actinomycetes</taxon>
        <taxon>Micrococcales</taxon>
        <taxon>Dermabacteraceae</taxon>
        <taxon>Brachybacterium</taxon>
    </lineage>
</organism>
<reference evidence="1 2" key="1">
    <citation type="submission" date="2014-02" db="EMBL/GenBank/DDBJ databases">
        <title>Genome sequence of Brachybacterium phenoliresistens strain W13A50.</title>
        <authorList>
            <person name="Wang X."/>
        </authorList>
    </citation>
    <scope>NUCLEOTIDE SEQUENCE [LARGE SCALE GENOMIC DNA]</scope>
    <source>
        <strain evidence="1 2">W13A50</strain>
    </source>
</reference>
<dbReference type="HOGENOM" id="CLU_103067_0_0_11"/>
<dbReference type="Gene3D" id="3.40.50.300">
    <property type="entry name" value="P-loop containing nucleotide triphosphate hydrolases"/>
    <property type="match status" value="1"/>
</dbReference>
<sequence length="178" mass="20211">MRPCRLNVMGASGAGATTLGRAVATAWSVPHADSDDFYWVPTSPAYTTPRSVDERVALMEAMFVPRAAWVLSGDITSWGRSVIDRCDAVVFLTLDPDERRRRLERRQDVRREGESIDDASTSAFLAWAIGYDDPAFPRRSRRSHEAWLETLRKPVLRLESAQPVDELCRRVLDWQPHI</sequence>
<dbReference type="InterPro" id="IPR027417">
    <property type="entry name" value="P-loop_NTPase"/>
</dbReference>
<name>Z9JYD1_9MICO</name>
<dbReference type="STRING" id="396014.BF93_07340"/>
<dbReference type="AlphaFoldDB" id="Z9JYD1"/>
<dbReference type="PANTHER" id="PTHR37816:SF2">
    <property type="entry name" value="DNA TOPOLOGY MODULATION PROTEIN FLAR-RELATED PROTEIN"/>
    <property type="match status" value="1"/>
</dbReference>
<dbReference type="PANTHER" id="PTHR37816">
    <property type="entry name" value="YALI0E33011P"/>
    <property type="match status" value="1"/>
</dbReference>
<dbReference type="EMBL" id="JDYK01000002">
    <property type="protein sequence ID" value="EWS82826.1"/>
    <property type="molecule type" value="Genomic_DNA"/>
</dbReference>
<accession>Z9JYD1</accession>
<evidence type="ECO:0000313" key="2">
    <source>
        <dbReference type="Proteomes" id="UP000023067"/>
    </source>
</evidence>
<dbReference type="OrthoDB" id="5508973at2"/>